<organism evidence="1 2">
    <name type="scientific">Staphylococcus simiae CCM 7213 = CCUG 51256</name>
    <dbReference type="NCBI Taxonomy" id="911238"/>
    <lineage>
        <taxon>Bacteria</taxon>
        <taxon>Bacillati</taxon>
        <taxon>Bacillota</taxon>
        <taxon>Bacilli</taxon>
        <taxon>Bacillales</taxon>
        <taxon>Staphylococcaceae</taxon>
        <taxon>Staphylococcus</taxon>
    </lineage>
</organism>
<dbReference type="Gene3D" id="3.40.1350.140">
    <property type="entry name" value="MepB-like"/>
    <property type="match status" value="1"/>
</dbReference>
<dbReference type="EMBL" id="AEUN01000449">
    <property type="protein sequence ID" value="EHJ07637.1"/>
    <property type="molecule type" value="Genomic_DNA"/>
</dbReference>
<dbReference type="InterPro" id="IPR038231">
    <property type="entry name" value="MepB-like_sf"/>
</dbReference>
<evidence type="ECO:0000313" key="2">
    <source>
        <dbReference type="Proteomes" id="UP000005413"/>
    </source>
</evidence>
<accession>G5JJJ7</accession>
<comment type="caution">
    <text evidence="1">The sequence shown here is derived from an EMBL/GenBank/DDBJ whole genome shotgun (WGS) entry which is preliminary data.</text>
</comment>
<dbReference type="PATRIC" id="fig|911238.3.peg.1436"/>
<proteinExistence type="predicted"/>
<evidence type="ECO:0000313" key="1">
    <source>
        <dbReference type="EMBL" id="EHJ07637.1"/>
    </source>
</evidence>
<dbReference type="PIRSF" id="PIRSF032285">
    <property type="entry name" value="UCP032285"/>
    <property type="match status" value="1"/>
</dbReference>
<dbReference type="AlphaFoldDB" id="G5JJJ7"/>
<evidence type="ECO:0008006" key="3">
    <source>
        <dbReference type="Google" id="ProtNLM"/>
    </source>
</evidence>
<reference evidence="1 2" key="1">
    <citation type="journal article" date="2012" name="BMC Genomics">
        <title>Comparative genomic analysis of the genus Staphylococcus including Staphylococcus aureus and its newly described sister species Staphylococcus simiae.</title>
        <authorList>
            <person name="Suzuki H."/>
            <person name="Lefebure T."/>
            <person name="Pavinski Bitar P."/>
            <person name="Stanhope M.J."/>
        </authorList>
    </citation>
    <scope>NUCLEOTIDE SEQUENCE [LARGE SCALE GENOMIC DNA]</scope>
    <source>
        <strain evidence="1 2">CCM 7213</strain>
    </source>
</reference>
<sequence>MYHSIRLLQQFLETRMDLDIIKERYNQDYEAAIFNYNNNSYRSRMAKKTPTKEGDFVTCWTKGDNNRNRPFNINETTDYLAIVVADHTLKGVFIFPRQSLIDYSICTTEKRQGKMAFRVYPKWCHNLNNTALKTQQWQSTYFYQI</sequence>
<protein>
    <recommendedName>
        <fullName evidence="3">MepB protein</fullName>
    </recommendedName>
</protein>
<dbReference type="Proteomes" id="UP000005413">
    <property type="component" value="Unassembled WGS sequence"/>
</dbReference>
<dbReference type="RefSeq" id="WP_002464356.1">
    <property type="nucleotide sequence ID" value="NZ_AEUN01000449.1"/>
</dbReference>
<dbReference type="Pfam" id="PF08877">
    <property type="entry name" value="MepB-like"/>
    <property type="match status" value="1"/>
</dbReference>
<name>G5JJJ7_9STAP</name>
<dbReference type="InterPro" id="IPR011235">
    <property type="entry name" value="MepB-like"/>
</dbReference>
<keyword evidence="2" id="KW-1185">Reference proteome</keyword>
<gene>
    <name evidence="1" type="ORF">SS7213T_08302</name>
</gene>